<comment type="similarity">
    <text evidence="1">Belongs to the ABC transporter superfamily.</text>
</comment>
<dbReference type="EMBL" id="JAGGLV010000003">
    <property type="protein sequence ID" value="MBP2111220.1"/>
    <property type="molecule type" value="Genomic_DNA"/>
</dbReference>
<dbReference type="SMART" id="SM00382">
    <property type="entry name" value="AAA"/>
    <property type="match status" value="1"/>
</dbReference>
<evidence type="ECO:0000256" key="4">
    <source>
        <dbReference type="ARBA" id="ARBA00022840"/>
    </source>
</evidence>
<evidence type="ECO:0000256" key="2">
    <source>
        <dbReference type="ARBA" id="ARBA00022448"/>
    </source>
</evidence>
<organism evidence="6 7">
    <name type="scientific">Paenibacillus silagei</name>
    <dbReference type="NCBI Taxonomy" id="1670801"/>
    <lineage>
        <taxon>Bacteria</taxon>
        <taxon>Bacillati</taxon>
        <taxon>Bacillota</taxon>
        <taxon>Bacilli</taxon>
        <taxon>Bacillales</taxon>
        <taxon>Paenibacillaceae</taxon>
        <taxon>Paenibacillus</taxon>
    </lineage>
</organism>
<dbReference type="CDD" id="cd03255">
    <property type="entry name" value="ABC_MJ0796_LolCDE_FtsE"/>
    <property type="match status" value="1"/>
</dbReference>
<keyword evidence="7" id="KW-1185">Reference proteome</keyword>
<dbReference type="InterPro" id="IPR003439">
    <property type="entry name" value="ABC_transporter-like_ATP-bd"/>
</dbReference>
<protein>
    <submittedName>
        <fullName evidence="6">ABC transport system ATP-binding protein</fullName>
    </submittedName>
</protein>
<comment type="caution">
    <text evidence="6">The sequence shown here is derived from an EMBL/GenBank/DDBJ whole genome shotgun (WGS) entry which is preliminary data.</text>
</comment>
<evidence type="ECO:0000313" key="7">
    <source>
        <dbReference type="Proteomes" id="UP000773462"/>
    </source>
</evidence>
<keyword evidence="3" id="KW-0547">Nucleotide-binding</keyword>
<dbReference type="RefSeq" id="WP_209870743.1">
    <property type="nucleotide sequence ID" value="NZ_JAGGLV010000003.1"/>
</dbReference>
<dbReference type="Gene3D" id="3.40.50.300">
    <property type="entry name" value="P-loop containing nucleotide triphosphate hydrolases"/>
    <property type="match status" value="1"/>
</dbReference>
<proteinExistence type="inferred from homology"/>
<dbReference type="PANTHER" id="PTHR42798">
    <property type="entry name" value="LIPOPROTEIN-RELEASING SYSTEM ATP-BINDING PROTEIN LOLD"/>
    <property type="match status" value="1"/>
</dbReference>
<dbReference type="Proteomes" id="UP000773462">
    <property type="component" value="Unassembled WGS sequence"/>
</dbReference>
<keyword evidence="2" id="KW-0813">Transport</keyword>
<dbReference type="InterPro" id="IPR017911">
    <property type="entry name" value="MacB-like_ATP-bd"/>
</dbReference>
<dbReference type="SUPFAM" id="SSF52540">
    <property type="entry name" value="P-loop containing nucleoside triphosphate hydrolases"/>
    <property type="match status" value="1"/>
</dbReference>
<dbReference type="InterPro" id="IPR017871">
    <property type="entry name" value="ABC_transporter-like_CS"/>
</dbReference>
<dbReference type="InterPro" id="IPR003593">
    <property type="entry name" value="AAA+_ATPase"/>
</dbReference>
<keyword evidence="4 6" id="KW-0067">ATP-binding</keyword>
<evidence type="ECO:0000313" key="6">
    <source>
        <dbReference type="EMBL" id="MBP2111220.1"/>
    </source>
</evidence>
<name>A0ABS4NP84_9BACL</name>
<reference evidence="6 7" key="1">
    <citation type="submission" date="2021-03" db="EMBL/GenBank/DDBJ databases">
        <title>Genomic Encyclopedia of Type Strains, Phase IV (KMG-IV): sequencing the most valuable type-strain genomes for metagenomic binning, comparative biology and taxonomic classification.</title>
        <authorList>
            <person name="Goeker M."/>
        </authorList>
    </citation>
    <scope>NUCLEOTIDE SEQUENCE [LARGE SCALE GENOMIC DNA]</scope>
    <source>
        <strain evidence="6 7">DSM 101953</strain>
    </source>
</reference>
<gene>
    <name evidence="6" type="ORF">J2Z70_001361</name>
</gene>
<dbReference type="PANTHER" id="PTHR42798:SF7">
    <property type="entry name" value="ALPHA-D-RIBOSE 1-METHYLPHOSPHONATE 5-TRIPHOSPHATE SYNTHASE SUBUNIT PHNL"/>
    <property type="match status" value="1"/>
</dbReference>
<dbReference type="InterPro" id="IPR027417">
    <property type="entry name" value="P-loop_NTPase"/>
</dbReference>
<feature type="domain" description="ABC transporter" evidence="5">
    <location>
        <begin position="5"/>
        <end position="244"/>
    </location>
</feature>
<dbReference type="Pfam" id="PF00005">
    <property type="entry name" value="ABC_tran"/>
    <property type="match status" value="1"/>
</dbReference>
<evidence type="ECO:0000256" key="3">
    <source>
        <dbReference type="ARBA" id="ARBA00022741"/>
    </source>
</evidence>
<dbReference type="PROSITE" id="PS00211">
    <property type="entry name" value="ABC_TRANSPORTER_1"/>
    <property type="match status" value="1"/>
</dbReference>
<evidence type="ECO:0000256" key="1">
    <source>
        <dbReference type="ARBA" id="ARBA00005417"/>
    </source>
</evidence>
<dbReference type="PROSITE" id="PS50893">
    <property type="entry name" value="ABC_TRANSPORTER_2"/>
    <property type="match status" value="1"/>
</dbReference>
<dbReference type="GO" id="GO:0005524">
    <property type="term" value="F:ATP binding"/>
    <property type="evidence" value="ECO:0007669"/>
    <property type="project" value="UniProtKB-KW"/>
</dbReference>
<sequence>MNSIITGTHIVKTYGKGAEQAMALNGVDVDITEGEFVAVMGPSGSGKTTLLFALSGMDEITEGTVKFGDTELAGLQGNALADLRRTRMGFIFQQPTMLRNLNLLDNIMLPAVQDSKRNTVELVQKARDLMIQTGIAGLENRDTTEVSGGQLQRAGICRALINTPEILFADEPTGALNSKTAEDIMGLLVSINQAGTAIMLVTHDARVAARADRVLFTRDGNIVSELILPKFSGGELEARGEKVVARMAAANI</sequence>
<evidence type="ECO:0000259" key="5">
    <source>
        <dbReference type="PROSITE" id="PS50893"/>
    </source>
</evidence>
<accession>A0ABS4NP84</accession>